<keyword evidence="1" id="KW-0732">Signal</keyword>
<feature type="signal peptide" evidence="1">
    <location>
        <begin position="1"/>
        <end position="24"/>
    </location>
</feature>
<reference evidence="3 4" key="1">
    <citation type="submission" date="2016-10" db="EMBL/GenBank/DDBJ databases">
        <authorList>
            <person name="de Groot N.N."/>
        </authorList>
    </citation>
    <scope>NUCLEOTIDE SEQUENCE [LARGE SCALE GENOMIC DNA]</scope>
    <source>
        <strain evidence="3 4">DSM 25584</strain>
    </source>
</reference>
<dbReference type="Proteomes" id="UP000199415">
    <property type="component" value="Unassembled WGS sequence"/>
</dbReference>
<evidence type="ECO:0000256" key="1">
    <source>
        <dbReference type="SAM" id="SignalP"/>
    </source>
</evidence>
<dbReference type="GO" id="GO:0010181">
    <property type="term" value="F:FMN binding"/>
    <property type="evidence" value="ECO:0007669"/>
    <property type="project" value="InterPro"/>
</dbReference>
<feature type="domain" description="FMN-binding" evidence="2">
    <location>
        <begin position="89"/>
        <end position="170"/>
    </location>
</feature>
<protein>
    <submittedName>
        <fullName evidence="3">FMN-binding domain-containing protein</fullName>
    </submittedName>
</protein>
<feature type="chain" id="PRO_5011603096" evidence="1">
    <location>
        <begin position="25"/>
        <end position="183"/>
    </location>
</feature>
<evidence type="ECO:0000313" key="3">
    <source>
        <dbReference type="EMBL" id="SDF58339.1"/>
    </source>
</evidence>
<gene>
    <name evidence="3" type="ORF">SAMN05216241_101529</name>
</gene>
<proteinExistence type="predicted"/>
<name>A0A1G7MAR9_9PROT</name>
<dbReference type="InterPro" id="IPR007329">
    <property type="entry name" value="FMN-bd"/>
</dbReference>
<dbReference type="STRING" id="1082479.SAMN05216241_101529"/>
<dbReference type="SMART" id="SM00900">
    <property type="entry name" value="FMN_bind"/>
    <property type="match status" value="1"/>
</dbReference>
<keyword evidence="4" id="KW-1185">Reference proteome</keyword>
<sequence length="183" mass="19834">MRSVPTGPVLIGLALLALALPAWAADVYQEPDAFIAGAFDGEPPSDEVLWITGEVKAGLKRVLGDEPNSLRMRYWQRGDRTAWILERIGKHEPITTGVVVEDGAVQRIKVLIYRESRGWEVREDFFTQQFDGATLNAARDGLDRYIDGISGATLSVRALTNIAEMALVLHGAVTGADGGDGES</sequence>
<organism evidence="3 4">
    <name type="scientific">Limimonas halophila</name>
    <dbReference type="NCBI Taxonomy" id="1082479"/>
    <lineage>
        <taxon>Bacteria</taxon>
        <taxon>Pseudomonadati</taxon>
        <taxon>Pseudomonadota</taxon>
        <taxon>Alphaproteobacteria</taxon>
        <taxon>Rhodospirillales</taxon>
        <taxon>Rhodovibrionaceae</taxon>
        <taxon>Limimonas</taxon>
    </lineage>
</organism>
<evidence type="ECO:0000313" key="4">
    <source>
        <dbReference type="Proteomes" id="UP000199415"/>
    </source>
</evidence>
<dbReference type="AlphaFoldDB" id="A0A1G7MAR9"/>
<dbReference type="GO" id="GO:0016020">
    <property type="term" value="C:membrane"/>
    <property type="evidence" value="ECO:0007669"/>
    <property type="project" value="InterPro"/>
</dbReference>
<accession>A0A1G7MAR9</accession>
<dbReference type="Pfam" id="PF04205">
    <property type="entry name" value="FMN_bind"/>
    <property type="match status" value="1"/>
</dbReference>
<dbReference type="RefSeq" id="WP_176758480.1">
    <property type="nucleotide sequence ID" value="NZ_FNCE01000001.1"/>
</dbReference>
<evidence type="ECO:0000259" key="2">
    <source>
        <dbReference type="SMART" id="SM00900"/>
    </source>
</evidence>
<dbReference type="EMBL" id="FNCE01000001">
    <property type="protein sequence ID" value="SDF58339.1"/>
    <property type="molecule type" value="Genomic_DNA"/>
</dbReference>